<feature type="transmembrane region" description="Helical" evidence="1">
    <location>
        <begin position="44"/>
        <end position="65"/>
    </location>
</feature>
<dbReference type="EMBL" id="JBIAPI010000007">
    <property type="protein sequence ID" value="MFF3226350.1"/>
    <property type="molecule type" value="Genomic_DNA"/>
</dbReference>
<evidence type="ECO:0000259" key="2">
    <source>
        <dbReference type="Pfam" id="PF04149"/>
    </source>
</evidence>
<reference evidence="3 4" key="1">
    <citation type="submission" date="2024-10" db="EMBL/GenBank/DDBJ databases">
        <title>The Natural Products Discovery Center: Release of the First 8490 Sequenced Strains for Exploring Actinobacteria Biosynthetic Diversity.</title>
        <authorList>
            <person name="Kalkreuter E."/>
            <person name="Kautsar S.A."/>
            <person name="Yang D."/>
            <person name="Bader C.D."/>
            <person name="Teijaro C.N."/>
            <person name="Fluegel L."/>
            <person name="Davis C.M."/>
            <person name="Simpson J.R."/>
            <person name="Lauterbach L."/>
            <person name="Steele A.D."/>
            <person name="Gui C."/>
            <person name="Meng S."/>
            <person name="Li G."/>
            <person name="Viehrig K."/>
            <person name="Ye F."/>
            <person name="Su P."/>
            <person name="Kiefer A.F."/>
            <person name="Nichols A."/>
            <person name="Cepeda A.J."/>
            <person name="Yan W."/>
            <person name="Fan B."/>
            <person name="Jiang Y."/>
            <person name="Adhikari A."/>
            <person name="Zheng C.-J."/>
            <person name="Schuster L."/>
            <person name="Cowan T.M."/>
            <person name="Smanski M.J."/>
            <person name="Chevrette M.G."/>
            <person name="De Carvalho L.P.S."/>
            <person name="Shen B."/>
        </authorList>
    </citation>
    <scope>NUCLEOTIDE SEQUENCE [LARGE SCALE GENOMIC DNA]</scope>
    <source>
        <strain evidence="3 4">NPDC003040</strain>
    </source>
</reference>
<sequence length="68" mass="7091">MRTDLSTASWFKSSYSSPSQDCVEVAFLGGERVGVRDSKNPNGAALVFSSSAWGAFIAGVAGGAFDLR</sequence>
<feature type="domain" description="DUF397" evidence="2">
    <location>
        <begin position="8"/>
        <end position="60"/>
    </location>
</feature>
<keyword evidence="1" id="KW-0812">Transmembrane</keyword>
<keyword evidence="1" id="KW-0472">Membrane</keyword>
<proteinExistence type="predicted"/>
<name>A0ABW6QYK9_9NOCA</name>
<dbReference type="InterPro" id="IPR007278">
    <property type="entry name" value="DUF397"/>
</dbReference>
<dbReference type="Proteomes" id="UP001601948">
    <property type="component" value="Unassembled WGS sequence"/>
</dbReference>
<protein>
    <submittedName>
        <fullName evidence="3">DUF397 domain-containing protein</fullName>
    </submittedName>
</protein>
<dbReference type="Pfam" id="PF04149">
    <property type="entry name" value="DUF397"/>
    <property type="match status" value="1"/>
</dbReference>
<organism evidence="3 4">
    <name type="scientific">Nocardia suismassiliense</name>
    <dbReference type="NCBI Taxonomy" id="2077092"/>
    <lineage>
        <taxon>Bacteria</taxon>
        <taxon>Bacillati</taxon>
        <taxon>Actinomycetota</taxon>
        <taxon>Actinomycetes</taxon>
        <taxon>Mycobacteriales</taxon>
        <taxon>Nocardiaceae</taxon>
        <taxon>Nocardia</taxon>
    </lineage>
</organism>
<evidence type="ECO:0000313" key="3">
    <source>
        <dbReference type="EMBL" id="MFF3226350.1"/>
    </source>
</evidence>
<evidence type="ECO:0000256" key="1">
    <source>
        <dbReference type="SAM" id="Phobius"/>
    </source>
</evidence>
<dbReference type="RefSeq" id="WP_387721493.1">
    <property type="nucleotide sequence ID" value="NZ_JBIAPI010000007.1"/>
</dbReference>
<evidence type="ECO:0000313" key="4">
    <source>
        <dbReference type="Proteomes" id="UP001601948"/>
    </source>
</evidence>
<keyword evidence="1" id="KW-1133">Transmembrane helix</keyword>
<keyword evidence="4" id="KW-1185">Reference proteome</keyword>
<comment type="caution">
    <text evidence="3">The sequence shown here is derived from an EMBL/GenBank/DDBJ whole genome shotgun (WGS) entry which is preliminary data.</text>
</comment>
<accession>A0ABW6QYK9</accession>
<gene>
    <name evidence="3" type="ORF">ACFYV7_26375</name>
</gene>